<evidence type="ECO:0000256" key="1">
    <source>
        <dbReference type="SAM" id="Phobius"/>
    </source>
</evidence>
<keyword evidence="1" id="KW-0812">Transmembrane</keyword>
<feature type="transmembrane region" description="Helical" evidence="1">
    <location>
        <begin position="104"/>
        <end position="122"/>
    </location>
</feature>
<gene>
    <name evidence="2" type="ORF">MTY59_45180</name>
</gene>
<keyword evidence="3" id="KW-1185">Reference proteome</keyword>
<proteinExistence type="predicted"/>
<reference evidence="2 3" key="1">
    <citation type="submission" date="2021-07" db="EMBL/GenBank/DDBJ databases">
        <title>Complete genome sequence of nontuberculous Mycobacterium sp. TY59.</title>
        <authorList>
            <person name="Fukushima K."/>
        </authorList>
    </citation>
    <scope>NUCLEOTIDE SEQUENCE [LARGE SCALE GENOMIC DNA]</scope>
    <source>
        <strain evidence="2 3">TY59</strain>
    </source>
</reference>
<dbReference type="EMBL" id="AP024828">
    <property type="protein sequence ID" value="BCZ24663.1"/>
    <property type="molecule type" value="Genomic_DNA"/>
</dbReference>
<sequence length="129" mass="13870">MPGNASPAMAARRNESMARMTTHTCMGCGLKTRYSYGRNCTGCGLETRCPYYGDWPDRYQQAAVAFAVPARIVTLSEKHPTAALALMVPGSLIAMAAVAAYPLVFVPLLIVLTAAMVAAVRYEDARIPK</sequence>
<organism evidence="2 3">
    <name type="scientific">Mycobacterium senriense</name>
    <dbReference type="NCBI Taxonomy" id="2775496"/>
    <lineage>
        <taxon>Bacteria</taxon>
        <taxon>Bacillati</taxon>
        <taxon>Actinomycetota</taxon>
        <taxon>Actinomycetes</taxon>
        <taxon>Mycobacteriales</taxon>
        <taxon>Mycobacteriaceae</taxon>
        <taxon>Mycobacterium</taxon>
        <taxon>Mycobacterium avium complex (MAC)</taxon>
    </lineage>
</organism>
<keyword evidence="1" id="KW-0472">Membrane</keyword>
<accession>A0ABN6IQE9</accession>
<evidence type="ECO:0008006" key="4">
    <source>
        <dbReference type="Google" id="ProtNLM"/>
    </source>
</evidence>
<name>A0ABN6IQE9_9MYCO</name>
<evidence type="ECO:0000313" key="3">
    <source>
        <dbReference type="Proteomes" id="UP000826012"/>
    </source>
</evidence>
<keyword evidence="1" id="KW-1133">Transmembrane helix</keyword>
<dbReference type="Proteomes" id="UP000826012">
    <property type="component" value="Chromosome"/>
</dbReference>
<protein>
    <recommendedName>
        <fullName evidence="4">DUF983 domain-containing protein</fullName>
    </recommendedName>
</protein>
<evidence type="ECO:0000313" key="2">
    <source>
        <dbReference type="EMBL" id="BCZ24663.1"/>
    </source>
</evidence>